<dbReference type="Pfam" id="PF26433">
    <property type="entry name" value="WH_HI_0096"/>
    <property type="match status" value="1"/>
</dbReference>
<dbReference type="EMBL" id="LSDD01000162">
    <property type="protein sequence ID" value="KXB59876.1"/>
    <property type="molecule type" value="Genomic_DNA"/>
</dbReference>
<dbReference type="Pfam" id="PF10119">
    <property type="entry name" value="MethyTransf_Reg"/>
    <property type="match status" value="1"/>
</dbReference>
<dbReference type="Proteomes" id="UP000070483">
    <property type="component" value="Unassembled WGS sequence"/>
</dbReference>
<proteinExistence type="predicted"/>
<dbReference type="GO" id="GO:0032259">
    <property type="term" value="P:methylation"/>
    <property type="evidence" value="ECO:0007669"/>
    <property type="project" value="UniProtKB-KW"/>
</dbReference>
<dbReference type="PATRIC" id="fig|157687.3.peg.2107"/>
<comment type="caution">
    <text evidence="4">The sequence shown here is derived from an EMBL/GenBank/DDBJ whole genome shotgun (WGS) entry which is preliminary data.</text>
</comment>
<dbReference type="PANTHER" id="PTHR43667:SF2">
    <property type="entry name" value="FATTY ACID C-METHYL TRANSFERASE"/>
    <property type="match status" value="1"/>
</dbReference>
<dbReference type="Pfam" id="PF13847">
    <property type="entry name" value="Methyltransf_31"/>
    <property type="match status" value="1"/>
</dbReference>
<evidence type="ECO:0000259" key="2">
    <source>
        <dbReference type="Pfam" id="PF13847"/>
    </source>
</evidence>
<keyword evidence="4" id="KW-0489">Methyltransferase</keyword>
<evidence type="ECO:0000259" key="3">
    <source>
        <dbReference type="Pfam" id="PF26433"/>
    </source>
</evidence>
<dbReference type="AlphaFoldDB" id="A0A133ZWQ4"/>
<feature type="domain" description="HI-0096-like winged helix" evidence="3">
    <location>
        <begin position="433"/>
        <end position="502"/>
    </location>
</feature>
<dbReference type="CDD" id="cd02440">
    <property type="entry name" value="AdoMet_MTases"/>
    <property type="match status" value="1"/>
</dbReference>
<accession>A0A133ZWQ4</accession>
<feature type="domain" description="Methyltransferase regulatory" evidence="1">
    <location>
        <begin position="242"/>
        <end position="325"/>
    </location>
</feature>
<dbReference type="STRING" id="157687.HMPREF3180_02105"/>
<dbReference type="InterPro" id="IPR029063">
    <property type="entry name" value="SAM-dependent_MTases_sf"/>
</dbReference>
<reference evidence="5" key="1">
    <citation type="submission" date="2016-01" db="EMBL/GenBank/DDBJ databases">
        <authorList>
            <person name="Mitreva M."/>
            <person name="Pepin K.H."/>
            <person name="Mihindukulasuriya K.A."/>
            <person name="Fulton R."/>
            <person name="Fronick C."/>
            <person name="O'Laughlin M."/>
            <person name="Miner T."/>
            <person name="Herter B."/>
            <person name="Rosa B.A."/>
            <person name="Cordes M."/>
            <person name="Tomlinson C."/>
            <person name="Wollam A."/>
            <person name="Palsikar V.B."/>
            <person name="Mardis E.R."/>
            <person name="Wilson R.K."/>
        </authorList>
    </citation>
    <scope>NUCLEOTIDE SEQUENCE [LARGE SCALE GENOMIC DNA]</scope>
    <source>
        <strain evidence="5">KA00185</strain>
    </source>
</reference>
<dbReference type="GO" id="GO:0008168">
    <property type="term" value="F:methyltransferase activity"/>
    <property type="evidence" value="ECO:0007669"/>
    <property type="project" value="UniProtKB-KW"/>
</dbReference>
<gene>
    <name evidence="4" type="ORF">HMPREF3180_02105</name>
</gene>
<sequence length="536" mass="62176">MHKILKGERSKNLSLKNKNSYIKVMENKNTYSELLYKSNPFNYTIPALLEAHGRLYGLTPKDSRKARVLELGSSFGGNIITQALYNPEAEFIGIDLTSEQVKKGNEIIEKIGLKNIKLIEKNILDINKDLGEFDYIIVHGVFSWVPKDVQDKIVKICNENLTEEGIGYISYNTYPGWKEPDKIREMMIYANKYFPEISLGDKNQRGKAFISIVAEQMKLYDDISKKKGDFIKQIEEVVGMQDYYVAHEYLESFNHPLYLNEFVDLMKKENLEYISDVALRLSIISTYNKNTVEKLQQLSQGDHVIKEQCLDYILDTKFRRSIICKNSQAKKLNFSESFPNEILDSFLLSLRYTKEELETLNEDNVKTIMLHLVETPNKSFVIKDAMKYWESTAKDKNDEKRNEVISNLRKFVLNSMINGKIKFYCSENEVVPYEENKVYIPEKFRNYLKTLIIGEGAGVVGIANSRNELINDLNDVDVIVADILSEPKTEKEIIEELSKTTIYRTMPDGERKEVEASEYLPESIRKFEFLGYFSKR</sequence>
<organism evidence="4 5">
    <name type="scientific">Leptotrichia wadei</name>
    <dbReference type="NCBI Taxonomy" id="157687"/>
    <lineage>
        <taxon>Bacteria</taxon>
        <taxon>Fusobacteriati</taxon>
        <taxon>Fusobacteriota</taxon>
        <taxon>Fusobacteriia</taxon>
        <taxon>Fusobacteriales</taxon>
        <taxon>Leptotrichiaceae</taxon>
        <taxon>Leptotrichia</taxon>
    </lineage>
</organism>
<name>A0A133ZWQ4_9FUSO</name>
<dbReference type="PANTHER" id="PTHR43667">
    <property type="entry name" value="CYCLOPROPANE-FATTY-ACYL-PHOSPHOLIPID SYNTHASE"/>
    <property type="match status" value="1"/>
</dbReference>
<evidence type="ECO:0000259" key="1">
    <source>
        <dbReference type="Pfam" id="PF10119"/>
    </source>
</evidence>
<feature type="domain" description="Methyltransferase" evidence="2">
    <location>
        <begin position="64"/>
        <end position="171"/>
    </location>
</feature>
<protein>
    <submittedName>
        <fullName evidence="4">Methyltransferase domain protein</fullName>
    </submittedName>
</protein>
<dbReference type="InterPro" id="IPR050723">
    <property type="entry name" value="CFA/CMAS"/>
</dbReference>
<dbReference type="SUPFAM" id="SSF53335">
    <property type="entry name" value="S-adenosyl-L-methionine-dependent methyltransferases"/>
    <property type="match status" value="1"/>
</dbReference>
<keyword evidence="5" id="KW-1185">Reference proteome</keyword>
<dbReference type="InterPro" id="IPR018773">
    <property type="entry name" value="MeTrfase_reg_dom_prd"/>
</dbReference>
<dbReference type="InterPro" id="IPR025714">
    <property type="entry name" value="Methyltranfer_dom"/>
</dbReference>
<evidence type="ECO:0000313" key="4">
    <source>
        <dbReference type="EMBL" id="KXB59876.1"/>
    </source>
</evidence>
<evidence type="ECO:0000313" key="5">
    <source>
        <dbReference type="Proteomes" id="UP000070483"/>
    </source>
</evidence>
<dbReference type="Gene3D" id="3.40.50.150">
    <property type="entry name" value="Vaccinia Virus protein VP39"/>
    <property type="match status" value="1"/>
</dbReference>
<keyword evidence="4" id="KW-0808">Transferase</keyword>
<dbReference type="InterPro" id="IPR058854">
    <property type="entry name" value="HI_0096-like_WHD"/>
</dbReference>